<evidence type="ECO:0000256" key="4">
    <source>
        <dbReference type="ARBA" id="ARBA00023136"/>
    </source>
</evidence>
<dbReference type="Pfam" id="PF07681">
    <property type="entry name" value="DoxX"/>
    <property type="match status" value="1"/>
</dbReference>
<organism evidence="6 7">
    <name type="scientific">Amycolatopsis minnesotensis</name>
    <dbReference type="NCBI Taxonomy" id="337894"/>
    <lineage>
        <taxon>Bacteria</taxon>
        <taxon>Bacillati</taxon>
        <taxon>Actinomycetota</taxon>
        <taxon>Actinomycetes</taxon>
        <taxon>Pseudonocardiales</taxon>
        <taxon>Pseudonocardiaceae</taxon>
        <taxon>Amycolatopsis</taxon>
    </lineage>
</organism>
<keyword evidence="7" id="KW-1185">Reference proteome</keyword>
<evidence type="ECO:0000256" key="2">
    <source>
        <dbReference type="ARBA" id="ARBA00022692"/>
    </source>
</evidence>
<dbReference type="InterPro" id="IPR032808">
    <property type="entry name" value="DoxX"/>
</dbReference>
<dbReference type="Proteomes" id="UP001501116">
    <property type="component" value="Unassembled WGS sequence"/>
</dbReference>
<name>A0ABN2QTP5_9PSEU</name>
<evidence type="ECO:0000313" key="6">
    <source>
        <dbReference type="EMBL" id="GAA1957907.1"/>
    </source>
</evidence>
<dbReference type="RefSeq" id="WP_344418048.1">
    <property type="nucleotide sequence ID" value="NZ_BAAANN010000010.1"/>
</dbReference>
<feature type="transmembrane region" description="Helical" evidence="5">
    <location>
        <begin position="129"/>
        <end position="148"/>
    </location>
</feature>
<evidence type="ECO:0000256" key="3">
    <source>
        <dbReference type="ARBA" id="ARBA00022989"/>
    </source>
</evidence>
<keyword evidence="2 5" id="KW-0812">Transmembrane</keyword>
<keyword evidence="4 5" id="KW-0472">Membrane</keyword>
<sequence>MAPLVIVVVVTLVLLGAGAAGVRVLRPWPVPVRGGLAAMFTATGVAHFTGMREELVNMVPAGLPAPGFLVALTGVLELAGAAGLVWQRTAPWAAGCLGALLVVMFPANVTAALDGRWTAFEDQLVPRTAMQVVFLTATLAVVFHHWLARPGRVRAGRRGTGESPA</sequence>
<reference evidence="6 7" key="1">
    <citation type="journal article" date="2019" name="Int. J. Syst. Evol. Microbiol.">
        <title>The Global Catalogue of Microorganisms (GCM) 10K type strain sequencing project: providing services to taxonomists for standard genome sequencing and annotation.</title>
        <authorList>
            <consortium name="The Broad Institute Genomics Platform"/>
            <consortium name="The Broad Institute Genome Sequencing Center for Infectious Disease"/>
            <person name="Wu L."/>
            <person name="Ma J."/>
        </authorList>
    </citation>
    <scope>NUCLEOTIDE SEQUENCE [LARGE SCALE GENOMIC DNA]</scope>
    <source>
        <strain evidence="6 7">JCM 14545</strain>
    </source>
</reference>
<evidence type="ECO:0008006" key="8">
    <source>
        <dbReference type="Google" id="ProtNLM"/>
    </source>
</evidence>
<dbReference type="PANTHER" id="PTHR36974">
    <property type="entry name" value="MEMBRANE PROTEIN-RELATED"/>
    <property type="match status" value="1"/>
</dbReference>
<gene>
    <name evidence="6" type="ORF">GCM10009754_30170</name>
</gene>
<comment type="caution">
    <text evidence="6">The sequence shown here is derived from an EMBL/GenBank/DDBJ whole genome shotgun (WGS) entry which is preliminary data.</text>
</comment>
<proteinExistence type="predicted"/>
<feature type="transmembrane region" description="Helical" evidence="5">
    <location>
        <begin position="65"/>
        <end position="85"/>
    </location>
</feature>
<evidence type="ECO:0000256" key="5">
    <source>
        <dbReference type="SAM" id="Phobius"/>
    </source>
</evidence>
<accession>A0ABN2QTP5</accession>
<keyword evidence="3 5" id="KW-1133">Transmembrane helix</keyword>
<dbReference type="EMBL" id="BAAANN010000010">
    <property type="protein sequence ID" value="GAA1957907.1"/>
    <property type="molecule type" value="Genomic_DNA"/>
</dbReference>
<comment type="subcellular location">
    <subcellularLocation>
        <location evidence="1">Membrane</location>
        <topology evidence="1">Multi-pass membrane protein</topology>
    </subcellularLocation>
</comment>
<evidence type="ECO:0000256" key="1">
    <source>
        <dbReference type="ARBA" id="ARBA00004141"/>
    </source>
</evidence>
<dbReference type="PANTHER" id="PTHR36974:SF1">
    <property type="entry name" value="DOXX FAMILY MEMBRANE PROTEIN"/>
    <property type="match status" value="1"/>
</dbReference>
<protein>
    <recommendedName>
        <fullName evidence="8">DoxX family membrane protein</fullName>
    </recommendedName>
</protein>
<evidence type="ECO:0000313" key="7">
    <source>
        <dbReference type="Proteomes" id="UP001501116"/>
    </source>
</evidence>
<feature type="transmembrane region" description="Helical" evidence="5">
    <location>
        <begin position="92"/>
        <end position="109"/>
    </location>
</feature>